<comment type="caution">
    <text evidence="1">The sequence shown here is derived from an EMBL/GenBank/DDBJ whole genome shotgun (WGS) entry which is preliminary data.</text>
</comment>
<dbReference type="OrthoDB" id="6398067at2"/>
<proteinExistence type="predicted"/>
<evidence type="ECO:0000313" key="1">
    <source>
        <dbReference type="EMBL" id="RKS42525.1"/>
    </source>
</evidence>
<evidence type="ECO:0000313" key="2">
    <source>
        <dbReference type="Proteomes" id="UP000276282"/>
    </source>
</evidence>
<dbReference type="Proteomes" id="UP000276282">
    <property type="component" value="Unassembled WGS sequence"/>
</dbReference>
<keyword evidence="2" id="KW-1185">Reference proteome</keyword>
<dbReference type="RefSeq" id="WP_121347058.1">
    <property type="nucleotide sequence ID" value="NZ_RBLG01000009.1"/>
</dbReference>
<accession>A0A495NXP8</accession>
<name>A0A495NXP8_9FLAO</name>
<protein>
    <recommendedName>
        <fullName evidence="3">DUF4393 domain-containing protein</fullName>
    </recommendedName>
</protein>
<sequence>MKEEFNEIIKSKDLKEITIELVEKVLDDNIGIDLIKEIPVLKSLIVVRNTYNSYTDRIFIKKAMNVLLELSDTNWKERVELTRDLDDENSSGSEKILMAIDNLETYEKCKVFGRLCKLKALEEIDLFEFKRLTKLIQDAYLDDLKLLPSFSSRLELIKKEKNSLIEKNKIYMDEFYPLIVLGLIYQEQGEQTPIEKVEPLSYKDRDPYYKGGEIEILYFMSDLGSLLHLFYNNLFPNKNE</sequence>
<dbReference type="EMBL" id="RBLG01000009">
    <property type="protein sequence ID" value="RKS42525.1"/>
    <property type="molecule type" value="Genomic_DNA"/>
</dbReference>
<reference evidence="1 2" key="1">
    <citation type="submission" date="2018-10" db="EMBL/GenBank/DDBJ databases">
        <title>Genomic Encyclopedia of Archaeal and Bacterial Type Strains, Phase II (KMG-II): from individual species to whole genera.</title>
        <authorList>
            <person name="Goeker M."/>
        </authorList>
    </citation>
    <scope>NUCLEOTIDE SEQUENCE [LARGE SCALE GENOMIC DNA]</scope>
    <source>
        <strain evidence="1 2">DSM 19839</strain>
    </source>
</reference>
<dbReference type="AlphaFoldDB" id="A0A495NXP8"/>
<organism evidence="1 2">
    <name type="scientific">Gillisia mitskevichiae</name>
    <dbReference type="NCBI Taxonomy" id="270921"/>
    <lineage>
        <taxon>Bacteria</taxon>
        <taxon>Pseudomonadati</taxon>
        <taxon>Bacteroidota</taxon>
        <taxon>Flavobacteriia</taxon>
        <taxon>Flavobacteriales</taxon>
        <taxon>Flavobacteriaceae</taxon>
        <taxon>Gillisia</taxon>
    </lineage>
</organism>
<gene>
    <name evidence="1" type="ORF">BC962_3250</name>
</gene>
<evidence type="ECO:0008006" key="3">
    <source>
        <dbReference type="Google" id="ProtNLM"/>
    </source>
</evidence>